<sequence length="94" mass="10722">MSYHAHPSHRPAKAAKMYPGEFCRHCDPCPTCGARPQPERPASDPVLNEPVRKRILPSIPLSSLFTLLLLEAHIQGGWRQLFMPYIIILLFYLL</sequence>
<keyword evidence="2" id="KW-1185">Reference proteome</keyword>
<comment type="caution">
    <text evidence="1">The sequence shown here is derived from an EMBL/GenBank/DDBJ whole genome shotgun (WGS) entry which is preliminary data.</text>
</comment>
<evidence type="ECO:0000313" key="2">
    <source>
        <dbReference type="Proteomes" id="UP001218188"/>
    </source>
</evidence>
<accession>A0AAD6XCA6</accession>
<dbReference type="EMBL" id="JARJCM010000011">
    <property type="protein sequence ID" value="KAJ7042756.1"/>
    <property type="molecule type" value="Genomic_DNA"/>
</dbReference>
<organism evidence="1 2">
    <name type="scientific">Mycena alexandri</name>
    <dbReference type="NCBI Taxonomy" id="1745969"/>
    <lineage>
        <taxon>Eukaryota</taxon>
        <taxon>Fungi</taxon>
        <taxon>Dikarya</taxon>
        <taxon>Basidiomycota</taxon>
        <taxon>Agaricomycotina</taxon>
        <taxon>Agaricomycetes</taxon>
        <taxon>Agaricomycetidae</taxon>
        <taxon>Agaricales</taxon>
        <taxon>Marasmiineae</taxon>
        <taxon>Mycenaceae</taxon>
        <taxon>Mycena</taxon>
    </lineage>
</organism>
<protein>
    <submittedName>
        <fullName evidence="1">Uncharacterized protein</fullName>
    </submittedName>
</protein>
<evidence type="ECO:0000313" key="1">
    <source>
        <dbReference type="EMBL" id="KAJ7042756.1"/>
    </source>
</evidence>
<dbReference type="AlphaFoldDB" id="A0AAD6XCA6"/>
<name>A0AAD6XCA6_9AGAR</name>
<dbReference type="Proteomes" id="UP001218188">
    <property type="component" value="Unassembled WGS sequence"/>
</dbReference>
<gene>
    <name evidence="1" type="ORF">C8F04DRAFT_1251573</name>
</gene>
<reference evidence="1" key="1">
    <citation type="submission" date="2023-03" db="EMBL/GenBank/DDBJ databases">
        <title>Massive genome expansion in bonnet fungi (Mycena s.s.) driven by repeated elements and novel gene families across ecological guilds.</title>
        <authorList>
            <consortium name="Lawrence Berkeley National Laboratory"/>
            <person name="Harder C.B."/>
            <person name="Miyauchi S."/>
            <person name="Viragh M."/>
            <person name="Kuo A."/>
            <person name="Thoen E."/>
            <person name="Andreopoulos B."/>
            <person name="Lu D."/>
            <person name="Skrede I."/>
            <person name="Drula E."/>
            <person name="Henrissat B."/>
            <person name="Morin E."/>
            <person name="Kohler A."/>
            <person name="Barry K."/>
            <person name="LaButti K."/>
            <person name="Morin E."/>
            <person name="Salamov A."/>
            <person name="Lipzen A."/>
            <person name="Mereny Z."/>
            <person name="Hegedus B."/>
            <person name="Baldrian P."/>
            <person name="Stursova M."/>
            <person name="Weitz H."/>
            <person name="Taylor A."/>
            <person name="Grigoriev I.V."/>
            <person name="Nagy L.G."/>
            <person name="Martin F."/>
            <person name="Kauserud H."/>
        </authorList>
    </citation>
    <scope>NUCLEOTIDE SEQUENCE</scope>
    <source>
        <strain evidence="1">CBHHK200</strain>
    </source>
</reference>
<proteinExistence type="predicted"/>